<accession>A0A927D568</accession>
<dbReference type="Proteomes" id="UP000635142">
    <property type="component" value="Unassembled WGS sequence"/>
</dbReference>
<evidence type="ECO:0000313" key="2">
    <source>
        <dbReference type="Proteomes" id="UP000635142"/>
    </source>
</evidence>
<proteinExistence type="predicted"/>
<evidence type="ECO:0008006" key="3">
    <source>
        <dbReference type="Google" id="ProtNLM"/>
    </source>
</evidence>
<dbReference type="AlphaFoldDB" id="A0A927D568"/>
<keyword evidence="2" id="KW-1185">Reference proteome</keyword>
<gene>
    <name evidence="1" type="ORF">H9Q16_11735</name>
</gene>
<organism evidence="1 2">
    <name type="scientific">Sulfitobacter aestuariivivens</name>
    <dbReference type="NCBI Taxonomy" id="2766981"/>
    <lineage>
        <taxon>Bacteria</taxon>
        <taxon>Pseudomonadati</taxon>
        <taxon>Pseudomonadota</taxon>
        <taxon>Alphaproteobacteria</taxon>
        <taxon>Rhodobacterales</taxon>
        <taxon>Roseobacteraceae</taxon>
        <taxon>Sulfitobacter</taxon>
    </lineage>
</organism>
<sequence>MKIMNTAVIAFACGVALWHVGGGLSTTMASAETTQVSQASRITVVSQDFALSAGNLQAEFDAFAATRPYYGAFAASADGYFGYTHGYNSLQAAIEAAVWYCSEERGRTCALYALLEPEVSQASLPVTMSANTHQGYNEYLKGVPRRAFAVADNGAYALTWDWSTRQLAEKEALAICAGYAAGEAAANANFARCRIIASD</sequence>
<dbReference type="EMBL" id="JACTAG010000002">
    <property type="protein sequence ID" value="MBD3664596.1"/>
    <property type="molecule type" value="Genomic_DNA"/>
</dbReference>
<name>A0A927D568_9RHOB</name>
<dbReference type="RefSeq" id="WP_191075618.1">
    <property type="nucleotide sequence ID" value="NZ_JBHSVY010000001.1"/>
</dbReference>
<evidence type="ECO:0000313" key="1">
    <source>
        <dbReference type="EMBL" id="MBD3664596.1"/>
    </source>
</evidence>
<reference evidence="1" key="1">
    <citation type="submission" date="2020-08" db="EMBL/GenBank/DDBJ databases">
        <title>Sulfitobacter aestuariivivens sp. nov., isolated from a tidal flat.</title>
        <authorList>
            <person name="Park S."/>
            <person name="Yoon J.-H."/>
        </authorList>
    </citation>
    <scope>NUCLEOTIDE SEQUENCE</scope>
    <source>
        <strain evidence="1">TSTF-M16</strain>
    </source>
</reference>
<protein>
    <recommendedName>
        <fullName evidence="3">DUF4189 domain-containing protein</fullName>
    </recommendedName>
</protein>
<comment type="caution">
    <text evidence="1">The sequence shown here is derived from an EMBL/GenBank/DDBJ whole genome shotgun (WGS) entry which is preliminary data.</text>
</comment>